<evidence type="ECO:0000256" key="3">
    <source>
        <dbReference type="ARBA" id="ARBA00022629"/>
    </source>
</evidence>
<accession>A0ABT4BQE6</accession>
<protein>
    <submittedName>
        <fullName evidence="4">ROK family transcriptional regulator</fullName>
    </submittedName>
</protein>
<dbReference type="InterPro" id="IPR036390">
    <property type="entry name" value="WH_DNA-bd_sf"/>
</dbReference>
<proteinExistence type="inferred from homology"/>
<comment type="caution">
    <text evidence="4">The sequence shown here is derived from an EMBL/GenBank/DDBJ whole genome shotgun (WGS) entry which is preliminary data.</text>
</comment>
<dbReference type="RefSeq" id="WP_268057118.1">
    <property type="nucleotide sequence ID" value="NZ_JAPOHA010000002.1"/>
</dbReference>
<evidence type="ECO:0000313" key="5">
    <source>
        <dbReference type="Proteomes" id="UP001082703"/>
    </source>
</evidence>
<dbReference type="SUPFAM" id="SSF53067">
    <property type="entry name" value="Actin-like ATPase domain"/>
    <property type="match status" value="2"/>
</dbReference>
<comment type="similarity">
    <text evidence="2">Belongs to the ROK (NagC/XylR) family.</text>
</comment>
<dbReference type="SUPFAM" id="SSF46785">
    <property type="entry name" value="Winged helix' DNA-binding domain"/>
    <property type="match status" value="1"/>
</dbReference>
<keyword evidence="3" id="KW-0859">Xylose metabolism</keyword>
<dbReference type="Gene3D" id="1.10.10.10">
    <property type="entry name" value="Winged helix-like DNA-binding domain superfamily/Winged helix DNA-binding domain"/>
    <property type="match status" value="1"/>
</dbReference>
<sequence>MKVVNQTIIKDANLKNLYNLIHSNDGISRAQLAKLTNLSKTTVSTLIDELTSRNFVYDSGTSETDSVGRKPNSLHIKPNSYYVVNIVWINNTIDVFLMDIAGKTVYGEHMELKGCDTYVTLSQRCVYNSILSKVEKDKILGICVVVSAMIDPPQNVFYSTTLNISEAEQANLIHDLDTAFCDFPVALLNDTACYAYAEKIYAGVKESDFAFINFSHGIGATLFIDNEMMGHASGASTQFGHYSINPKGKLCVCGNRGCLEATMGEPALKERVDKTGYSIFLNHLETVTFADLGNAAKQGDVVAQTVIKSMAQDLSYALSNLISIVDPKLIILGGESRKLGDLFLSEIKLNLKSIGFRRMVENVNVSYSKLDQDVYKLGATKYFFDKYYKFGEDISGTLFMG</sequence>
<dbReference type="Gene3D" id="3.30.420.40">
    <property type="match status" value="2"/>
</dbReference>
<dbReference type="InterPro" id="IPR000600">
    <property type="entry name" value="ROK"/>
</dbReference>
<organism evidence="4 5">
    <name type="scientific">Caproiciproducens galactitolivorans</name>
    <dbReference type="NCBI Taxonomy" id="642589"/>
    <lineage>
        <taxon>Bacteria</taxon>
        <taxon>Bacillati</taxon>
        <taxon>Bacillota</taxon>
        <taxon>Clostridia</taxon>
        <taxon>Eubacteriales</taxon>
        <taxon>Acutalibacteraceae</taxon>
        <taxon>Caproiciproducens</taxon>
    </lineage>
</organism>
<keyword evidence="5" id="KW-1185">Reference proteome</keyword>
<name>A0ABT4BQE6_9FIRM</name>
<comment type="function">
    <text evidence="1">Transcriptional repressor of xylose-utilizing enzymes.</text>
</comment>
<dbReference type="PANTHER" id="PTHR18964">
    <property type="entry name" value="ROK (REPRESSOR, ORF, KINASE) FAMILY"/>
    <property type="match status" value="1"/>
</dbReference>
<evidence type="ECO:0000256" key="2">
    <source>
        <dbReference type="ARBA" id="ARBA00006479"/>
    </source>
</evidence>
<keyword evidence="3" id="KW-0119">Carbohydrate metabolism</keyword>
<dbReference type="EMBL" id="JAPOHA010000002">
    <property type="protein sequence ID" value="MCY1713119.1"/>
    <property type="molecule type" value="Genomic_DNA"/>
</dbReference>
<gene>
    <name evidence="4" type="ORF">OUY18_02470</name>
</gene>
<dbReference type="PANTHER" id="PTHR18964:SF149">
    <property type="entry name" value="BIFUNCTIONAL UDP-N-ACETYLGLUCOSAMINE 2-EPIMERASE_N-ACETYLMANNOSAMINE KINASE"/>
    <property type="match status" value="1"/>
</dbReference>
<evidence type="ECO:0000256" key="1">
    <source>
        <dbReference type="ARBA" id="ARBA00002486"/>
    </source>
</evidence>
<reference evidence="4 5" key="1">
    <citation type="submission" date="2022-11" db="EMBL/GenBank/DDBJ databases">
        <authorList>
            <person name="Caiyu Z."/>
        </authorList>
    </citation>
    <scope>NUCLEOTIDE SEQUENCE [LARGE SCALE GENOMIC DNA]</scope>
    <source>
        <strain evidence="4 5">YR-4</strain>
    </source>
</reference>
<dbReference type="InterPro" id="IPR036388">
    <property type="entry name" value="WH-like_DNA-bd_sf"/>
</dbReference>
<evidence type="ECO:0000313" key="4">
    <source>
        <dbReference type="EMBL" id="MCY1713119.1"/>
    </source>
</evidence>
<dbReference type="Pfam" id="PF00480">
    <property type="entry name" value="ROK"/>
    <property type="match status" value="1"/>
</dbReference>
<dbReference type="Pfam" id="PF13412">
    <property type="entry name" value="HTH_24"/>
    <property type="match status" value="1"/>
</dbReference>
<dbReference type="InterPro" id="IPR043129">
    <property type="entry name" value="ATPase_NBD"/>
</dbReference>
<dbReference type="Proteomes" id="UP001082703">
    <property type="component" value="Unassembled WGS sequence"/>
</dbReference>